<keyword evidence="2" id="KW-1185">Reference proteome</keyword>
<protein>
    <submittedName>
        <fullName evidence="1">Dihydrodipicolinate reductase</fullName>
    </submittedName>
</protein>
<dbReference type="Proteomes" id="UP000806285">
    <property type="component" value="Unassembled WGS sequence"/>
</dbReference>
<sequence>MDIIIVGGGRLARELNGHPSRFGEARLHRWPERPAGRMRSIVVHAGSGRELAAVAAFCAATGSPLLELSTEPADFPAHGFPWVACANANLLMLKFMAMLRRSGALLAGYEVSLTESHQAAKQSVPGTAVHLAASLGLQPSRIRSIRDPARQGAELGISPAGLERHAFHEVVVRDGACTLRLQSLVDGEAPYVDGVASIVRAMAAHPLENRRYDVAELLENGWV</sequence>
<dbReference type="RefSeq" id="WP_193674929.1">
    <property type="nucleotide sequence ID" value="NZ_JADDIV010000001.1"/>
</dbReference>
<evidence type="ECO:0000313" key="2">
    <source>
        <dbReference type="Proteomes" id="UP000806285"/>
    </source>
</evidence>
<comment type="caution">
    <text evidence="1">The sequence shown here is derived from an EMBL/GenBank/DDBJ whole genome shotgun (WGS) entry which is preliminary data.</text>
</comment>
<reference evidence="1 2" key="1">
    <citation type="submission" date="2020-10" db="EMBL/GenBank/DDBJ databases">
        <title>Ramlibacter sp. HM2 16S ribosomal RNA gene Genome sequencing and assembly.</title>
        <authorList>
            <person name="Kang M."/>
        </authorList>
    </citation>
    <scope>NUCLEOTIDE SEQUENCE [LARGE SCALE GENOMIC DNA]</scope>
    <source>
        <strain evidence="1 2">HM2</strain>
    </source>
</reference>
<evidence type="ECO:0000313" key="1">
    <source>
        <dbReference type="EMBL" id="MBE7366305.1"/>
    </source>
</evidence>
<accession>A0ABR9RYI6</accession>
<dbReference type="EMBL" id="JADDIV010000001">
    <property type="protein sequence ID" value="MBE7366305.1"/>
    <property type="molecule type" value="Genomic_DNA"/>
</dbReference>
<organism evidence="1 2">
    <name type="scientific">Ramlibacter pallidus</name>
    <dbReference type="NCBI Taxonomy" id="2780087"/>
    <lineage>
        <taxon>Bacteria</taxon>
        <taxon>Pseudomonadati</taxon>
        <taxon>Pseudomonadota</taxon>
        <taxon>Betaproteobacteria</taxon>
        <taxon>Burkholderiales</taxon>
        <taxon>Comamonadaceae</taxon>
        <taxon>Ramlibacter</taxon>
    </lineage>
</organism>
<proteinExistence type="predicted"/>
<name>A0ABR9RYI6_9BURK</name>
<gene>
    <name evidence="1" type="ORF">IM787_01870</name>
</gene>